<accession>A0ABU8LKJ8</accession>
<reference evidence="1 2" key="1">
    <citation type="submission" date="2024-02" db="EMBL/GenBank/DDBJ databases">
        <authorList>
            <person name="Saticioglu I.B."/>
        </authorList>
    </citation>
    <scope>NUCLEOTIDE SEQUENCE [LARGE SCALE GENOMIC DNA]</scope>
    <source>
        <strain evidence="1 2">Mu-43</strain>
    </source>
</reference>
<proteinExistence type="predicted"/>
<evidence type="ECO:0000313" key="2">
    <source>
        <dbReference type="Proteomes" id="UP001366085"/>
    </source>
</evidence>
<gene>
    <name evidence="1" type="ORF">WDU93_09110</name>
</gene>
<dbReference type="Proteomes" id="UP001366085">
    <property type="component" value="Unassembled WGS sequence"/>
</dbReference>
<comment type="caution">
    <text evidence="1">The sequence shown here is derived from an EMBL/GenBank/DDBJ whole genome shotgun (WGS) entry which is preliminary data.</text>
</comment>
<keyword evidence="2" id="KW-1185">Reference proteome</keyword>
<name>A0ABU8LKJ8_9MICO</name>
<organism evidence="1 2">
    <name type="scientific">Microbacterium istanbulense</name>
    <dbReference type="NCBI Taxonomy" id="3122049"/>
    <lineage>
        <taxon>Bacteria</taxon>
        <taxon>Bacillati</taxon>
        <taxon>Actinomycetota</taxon>
        <taxon>Actinomycetes</taxon>
        <taxon>Micrococcales</taxon>
        <taxon>Microbacteriaceae</taxon>
        <taxon>Microbacterium</taxon>
    </lineage>
</organism>
<sequence length="164" mass="16130">MSFAGDTLTVVAEVDDSGPCTADLAPHATYIPVPEGVSTMADLTVTVTGDVQGSTTLPGQPFPADAAGHTPGTPSAGWVSGMPGMLVLESYGDPTAPPVFESAQVSGSKVEITVSAPTGPTSKTLLPTLTLVPVDGSVSSDAAEFHVSGANVATAAGPIAGRPA</sequence>
<protein>
    <submittedName>
        <fullName evidence="1">Uncharacterized protein</fullName>
    </submittedName>
</protein>
<dbReference type="RefSeq" id="WP_337319759.1">
    <property type="nucleotide sequence ID" value="NZ_JBBDGN010000007.1"/>
</dbReference>
<evidence type="ECO:0000313" key="1">
    <source>
        <dbReference type="EMBL" id="MEJ1091854.1"/>
    </source>
</evidence>
<dbReference type="EMBL" id="JBBDGN010000007">
    <property type="protein sequence ID" value="MEJ1091854.1"/>
    <property type="molecule type" value="Genomic_DNA"/>
</dbReference>